<keyword evidence="13" id="KW-0150">Chloroplast</keyword>
<dbReference type="Gene3D" id="1.10.760.10">
    <property type="entry name" value="Cytochrome c-like domain"/>
    <property type="match status" value="1"/>
</dbReference>
<evidence type="ECO:0000256" key="2">
    <source>
        <dbReference type="ARBA" id="ARBA00004456"/>
    </source>
</evidence>
<evidence type="ECO:0000256" key="5">
    <source>
        <dbReference type="ARBA" id="ARBA00022531"/>
    </source>
</evidence>
<dbReference type="PROSITE" id="PS51007">
    <property type="entry name" value="CYTC"/>
    <property type="match status" value="1"/>
</dbReference>
<comment type="PTM">
    <text evidence="11">Binds 1 heme c group per subunit.</text>
</comment>
<keyword evidence="10 11" id="KW-0793">Thylakoid</keyword>
<dbReference type="SUPFAM" id="SSF46626">
    <property type="entry name" value="Cytochrome c"/>
    <property type="match status" value="1"/>
</dbReference>
<evidence type="ECO:0000256" key="9">
    <source>
        <dbReference type="ARBA" id="ARBA00023004"/>
    </source>
</evidence>
<dbReference type="AlphaFoldDB" id="A0A345UAH4"/>
<keyword evidence="8 11" id="KW-0249">Electron transport</keyword>
<feature type="binding site" description="axial binding residue" evidence="11">
    <location>
        <position position="85"/>
    </location>
    <ligand>
        <name>heme c</name>
        <dbReference type="ChEBI" id="CHEBI:61717"/>
    </ligand>
    <ligandPart>
        <name>Fe</name>
        <dbReference type="ChEBI" id="CHEBI:18248"/>
    </ligandPart>
</feature>
<dbReference type="GO" id="GO:0015979">
    <property type="term" value="P:photosynthesis"/>
    <property type="evidence" value="ECO:0007669"/>
    <property type="project" value="UniProtKB-UniRule"/>
</dbReference>
<dbReference type="PRINTS" id="PR00605">
    <property type="entry name" value="CYTCHROMECIC"/>
</dbReference>
<dbReference type="InterPro" id="IPR036909">
    <property type="entry name" value="Cyt_c-like_dom_sf"/>
</dbReference>
<dbReference type="GO" id="GO:0005506">
    <property type="term" value="F:iron ion binding"/>
    <property type="evidence" value="ECO:0007669"/>
    <property type="project" value="InterPro"/>
</dbReference>
<dbReference type="PANTHER" id="PTHR34688:SF2">
    <property type="entry name" value="CYTOCHROME C6, CHLOROPLASTIC"/>
    <property type="match status" value="1"/>
</dbReference>
<dbReference type="HAMAP" id="MF_00594">
    <property type="entry name" value="Cytc_PetJ"/>
    <property type="match status" value="1"/>
</dbReference>
<evidence type="ECO:0000256" key="8">
    <source>
        <dbReference type="ARBA" id="ARBA00022982"/>
    </source>
</evidence>
<dbReference type="InterPro" id="IPR009056">
    <property type="entry name" value="Cyt_c-like_dom"/>
</dbReference>
<keyword evidence="7 11" id="KW-0479">Metal-binding</keyword>
<dbReference type="InterPro" id="IPR023655">
    <property type="entry name" value="Cyt_C6"/>
</dbReference>
<evidence type="ECO:0000259" key="12">
    <source>
        <dbReference type="PROSITE" id="PS51007"/>
    </source>
</evidence>
<dbReference type="FunFam" id="1.10.760.10:FF:000038">
    <property type="entry name" value="Cytochrome c6"/>
    <property type="match status" value="1"/>
</dbReference>
<evidence type="ECO:0000256" key="7">
    <source>
        <dbReference type="ARBA" id="ARBA00022723"/>
    </source>
</evidence>
<protein>
    <recommendedName>
        <fullName evidence="11">Cytochrome c6</fullName>
    </recommendedName>
    <alternativeName>
        <fullName evidence="11">Cytochrome c-553</fullName>
    </alternativeName>
    <alternativeName>
        <fullName evidence="11">Cytochrome c553</fullName>
    </alternativeName>
    <alternativeName>
        <fullName evidence="11">Soluble cytochrome f</fullName>
    </alternativeName>
</protein>
<feature type="chain" id="PRO_5017089814" description="Cytochrome c6" evidence="11">
    <location>
        <begin position="17"/>
        <end position="114"/>
    </location>
</feature>
<evidence type="ECO:0000256" key="6">
    <source>
        <dbReference type="ARBA" id="ARBA00022617"/>
    </source>
</evidence>
<gene>
    <name evidence="11 13" type="primary">petJ</name>
</gene>
<keyword evidence="5 11" id="KW-0602">Photosynthesis</keyword>
<dbReference type="GO" id="GO:0009543">
    <property type="term" value="C:chloroplast thylakoid lumen"/>
    <property type="evidence" value="ECO:0007669"/>
    <property type="project" value="UniProtKB-SubCell"/>
</dbReference>
<feature type="binding site" description="covalent" evidence="11">
    <location>
        <position position="41"/>
    </location>
    <ligand>
        <name>heme c</name>
        <dbReference type="ChEBI" id="CHEBI:61717"/>
    </ligand>
</feature>
<feature type="domain" description="Cytochrome c" evidence="12">
    <location>
        <begin position="28"/>
        <end position="108"/>
    </location>
</feature>
<keyword evidence="6 11" id="KW-0349">Heme</keyword>
<evidence type="ECO:0000256" key="4">
    <source>
        <dbReference type="ARBA" id="ARBA00022448"/>
    </source>
</evidence>
<dbReference type="GO" id="GO:0009055">
    <property type="term" value="F:electron transfer activity"/>
    <property type="evidence" value="ECO:0007669"/>
    <property type="project" value="UniProtKB-UniRule"/>
</dbReference>
<comment type="subcellular location">
    <subcellularLocation>
        <location evidence="2 11">Plastid</location>
        <location evidence="2 11">Chloroplast thylakoid lumen</location>
    </subcellularLocation>
</comment>
<feature type="binding site" description="axial binding residue" evidence="11">
    <location>
        <position position="45"/>
    </location>
    <ligand>
        <name>heme c</name>
        <dbReference type="ChEBI" id="CHEBI:61717"/>
    </ligand>
    <ligandPart>
        <name>Fe</name>
        <dbReference type="ChEBI" id="CHEBI:18248"/>
    </ligandPart>
</feature>
<dbReference type="GO" id="GO:0020037">
    <property type="term" value="F:heme binding"/>
    <property type="evidence" value="ECO:0007669"/>
    <property type="project" value="InterPro"/>
</dbReference>
<evidence type="ECO:0000313" key="13">
    <source>
        <dbReference type="EMBL" id="AXI97460.1"/>
    </source>
</evidence>
<keyword evidence="9 11" id="KW-0408">Iron</keyword>
<reference evidence="13" key="1">
    <citation type="submission" date="2018-05" db="EMBL/GenBank/DDBJ databases">
        <title>Organellar genomes of Gracilariaceae.</title>
        <authorList>
            <person name="Iha C."/>
            <person name="Oliveira M.C."/>
        </authorList>
    </citation>
    <scope>NUCLEOTIDE SEQUENCE</scope>
</reference>
<dbReference type="InterPro" id="IPR008168">
    <property type="entry name" value="Cyt_C_IC"/>
</dbReference>
<name>A0A345UAH4_9FLOR</name>
<evidence type="ECO:0000256" key="3">
    <source>
        <dbReference type="ARBA" id="ARBA00009650"/>
    </source>
</evidence>
<dbReference type="EMBL" id="MH396016">
    <property type="protein sequence ID" value="AXI97460.1"/>
    <property type="molecule type" value="Genomic_DNA"/>
</dbReference>
<dbReference type="Pfam" id="PF13442">
    <property type="entry name" value="Cytochrome_CBB3"/>
    <property type="match status" value="1"/>
</dbReference>
<comment type="function">
    <text evidence="1 11">Functions as an electron carrier between membrane-bound cytochrome b6-f and photosystem I in oxygenic photosynthesis.</text>
</comment>
<proteinExistence type="inferred from homology"/>
<organism evidence="13">
    <name type="scientific">Melanthalia intermedia</name>
    <dbReference type="NCBI Taxonomy" id="172989"/>
    <lineage>
        <taxon>Eukaryota</taxon>
        <taxon>Rhodophyta</taxon>
        <taxon>Florideophyceae</taxon>
        <taxon>Rhodymeniophycidae</taxon>
        <taxon>Gracilariales</taxon>
        <taxon>Gracilariaceae</taxon>
        <taxon>Melanthalia</taxon>
    </lineage>
</organism>
<evidence type="ECO:0000256" key="10">
    <source>
        <dbReference type="ARBA" id="ARBA00023078"/>
    </source>
</evidence>
<keyword evidence="4 11" id="KW-0813">Transport</keyword>
<evidence type="ECO:0000256" key="11">
    <source>
        <dbReference type="HAMAP-Rule" id="MF_00594"/>
    </source>
</evidence>
<evidence type="ECO:0000256" key="1">
    <source>
        <dbReference type="ARBA" id="ARBA00002347"/>
    </source>
</evidence>
<keyword evidence="13" id="KW-0934">Plastid</keyword>
<keyword evidence="11" id="KW-0732">Signal</keyword>
<accession>A0A345UAH4</accession>
<comment type="similarity">
    <text evidence="3 11">Belongs to the cytochrome c family. PetJ subfamily.</text>
</comment>
<comment type="subunit">
    <text evidence="11">Monomer.</text>
</comment>
<feature type="signal peptide" evidence="11">
    <location>
        <begin position="1"/>
        <end position="16"/>
    </location>
</feature>
<sequence precursor="true">MKLIFTLLAVCGILIAGNNNKAFIVKAADLKAGEQVFSANCSACHANGNNNIMAEKTLKSEALAENEMNSITAITNQVKNGKNAMPAFGGRLADEDIENVASYVLNKSEKGWQE</sequence>
<dbReference type="PANTHER" id="PTHR34688">
    <property type="entry name" value="CYTOCHROME C6, CHLOROPLASTIC"/>
    <property type="match status" value="1"/>
</dbReference>
<dbReference type="GeneID" id="37624139"/>
<dbReference type="RefSeq" id="YP_009511583.1">
    <property type="nucleotide sequence ID" value="NC_039145.1"/>
</dbReference>
<feature type="binding site" description="covalent" evidence="11">
    <location>
        <position position="44"/>
    </location>
    <ligand>
        <name>heme c</name>
        <dbReference type="ChEBI" id="CHEBI:61717"/>
    </ligand>
</feature>
<geneLocation type="chloroplast" evidence="13"/>